<evidence type="ECO:0000259" key="18">
    <source>
        <dbReference type="PROSITE" id="PS51447"/>
    </source>
</evidence>
<evidence type="ECO:0000256" key="6">
    <source>
        <dbReference type="ARBA" id="ARBA00022598"/>
    </source>
</evidence>
<dbReference type="Gene3D" id="3.30.56.10">
    <property type="match status" value="2"/>
</dbReference>
<dbReference type="FunFam" id="3.30.930.10:FF:000022">
    <property type="entry name" value="Phenylalanine--tRNA ligase beta subunit"/>
    <property type="match status" value="1"/>
</dbReference>
<dbReference type="SUPFAM" id="SSF50249">
    <property type="entry name" value="Nucleic acid-binding proteins"/>
    <property type="match status" value="1"/>
</dbReference>
<dbReference type="HAMAP" id="MF_00283">
    <property type="entry name" value="Phe_tRNA_synth_beta1"/>
    <property type="match status" value="1"/>
</dbReference>
<feature type="binding site" evidence="15">
    <location>
        <position position="470"/>
    </location>
    <ligand>
        <name>Mg(2+)</name>
        <dbReference type="ChEBI" id="CHEBI:18420"/>
        <note>shared with alpha subunit</note>
    </ligand>
</feature>
<dbReference type="Pfam" id="PF01588">
    <property type="entry name" value="tRNA_bind"/>
    <property type="match status" value="1"/>
</dbReference>
<dbReference type="Pfam" id="PF17759">
    <property type="entry name" value="tRNA_synthFbeta"/>
    <property type="match status" value="1"/>
</dbReference>
<keyword evidence="11 16" id="KW-0694">RNA-binding</keyword>
<evidence type="ECO:0000256" key="16">
    <source>
        <dbReference type="PROSITE-ProRule" id="PRU00209"/>
    </source>
</evidence>
<dbReference type="GO" id="GO:0016740">
    <property type="term" value="F:transferase activity"/>
    <property type="evidence" value="ECO:0007669"/>
    <property type="project" value="UniProtKB-ARBA"/>
</dbReference>
<dbReference type="InterPro" id="IPR020825">
    <property type="entry name" value="Phe-tRNA_synthase-like_B3/B4"/>
</dbReference>
<sequence length="803" mass="88389">MLVSTKWLKEYVNIDEIPVEELAETITRSGIEVDGLIDRSQGMTNVVVGHVLECSKHPEADKLSICQVDVGEETTQIICGAPNVAAGQKVIVARPGAVLPGDFKIKKAKLRGEESNGMICSLQELAIEGKLVPKEYAEGIYVLPEDAVVGSNALELLDLNDTVLEFDLTPNRSDALSMLGVAYEVAAILSQEVKLPEINYETSSEKAEELLKLRIDAKEENPMYVAKVIKNVKIAESPLWLQNRLIASGIRPHNNVVDVTNYILLEYGQPLHAFDYDRLETGEIVVRLANEGEKITTLDEAERTLKSHQLVITNGQEPVAIAGVMGGANSEVHDGTTTVVIESAYFQPATVRRTSKEHGLHSDASTRFEKGVDPERVEAAAERAAQLIAELAGGDVLEGSVVIDELDKTPVQITISPDYINNRLGMKISLEEMLSILNRLKFGVEAINGKLVIDAPTRRQDIRIKEDIIEEIARMYGYDHIPMTLPVTESKPGGLTPYQEKRRTVKAFLEGAGLYESLTYSLTSEKSAHKYALETAPTTKLLMPISEERSVLRQSIIPHLLEVATYNVARRNDSVALYEISSVFLDEEEDGLPKEVAHVAAVVTGKWVDHAWQAETKKVDFFVLKGIVEGMMEKLGLTAGISFEAAVLDGMHPGRTANIYLNNKRIGFVGQIHPTVQNERDLKDTYVMEMNLDKILSLDVGELLYTPVPRFPSITRDIALVVSSETSASTLERVIQRAGGKLLKNVKLFDLYEGDNVESGKKSIAFSLTYQDPERTLTDDEVVKAHDKVLAALTSEAGALLRG</sequence>
<dbReference type="InterPro" id="IPR009061">
    <property type="entry name" value="DNA-bd_dom_put_sf"/>
</dbReference>
<dbReference type="FunFam" id="3.50.40.10:FF:000001">
    <property type="entry name" value="Phenylalanine--tRNA ligase beta subunit"/>
    <property type="match status" value="1"/>
</dbReference>
<evidence type="ECO:0000259" key="17">
    <source>
        <dbReference type="PROSITE" id="PS50886"/>
    </source>
</evidence>
<dbReference type="PROSITE" id="PS51483">
    <property type="entry name" value="B5"/>
    <property type="match status" value="1"/>
</dbReference>
<dbReference type="SUPFAM" id="SSF54991">
    <property type="entry name" value="Anticodon-binding domain of PheRS"/>
    <property type="match status" value="1"/>
</dbReference>
<protein>
    <recommendedName>
        <fullName evidence="15">Phenylalanine--tRNA ligase beta subunit</fullName>
        <ecNumber evidence="15">6.1.1.20</ecNumber>
    </recommendedName>
    <alternativeName>
        <fullName evidence="15">Phenylalanyl-tRNA synthetase beta subunit</fullName>
        <shortName evidence="15">PheRS</shortName>
    </alternativeName>
</protein>
<evidence type="ECO:0000256" key="13">
    <source>
        <dbReference type="ARBA" id="ARBA00023146"/>
    </source>
</evidence>
<dbReference type="Gene3D" id="3.30.70.380">
    <property type="entry name" value="Ferrodoxin-fold anticodon-binding domain"/>
    <property type="match status" value="1"/>
</dbReference>
<dbReference type="GO" id="GO:0004826">
    <property type="term" value="F:phenylalanine-tRNA ligase activity"/>
    <property type="evidence" value="ECO:0007669"/>
    <property type="project" value="UniProtKB-UniRule"/>
</dbReference>
<comment type="subunit">
    <text evidence="3 15">Tetramer of two alpha and two beta subunits.</text>
</comment>
<evidence type="ECO:0000256" key="2">
    <source>
        <dbReference type="ARBA" id="ARBA00008653"/>
    </source>
</evidence>
<gene>
    <name evidence="20" type="primary">pheT_1</name>
    <name evidence="15" type="synonym">pheT</name>
    <name evidence="20" type="ORF">NCTC4822_02202</name>
</gene>
<evidence type="ECO:0000256" key="4">
    <source>
        <dbReference type="ARBA" id="ARBA00022490"/>
    </source>
</evidence>
<keyword evidence="13 15" id="KW-0030">Aminoacyl-tRNA synthetase</keyword>
<evidence type="ECO:0000256" key="8">
    <source>
        <dbReference type="ARBA" id="ARBA00022741"/>
    </source>
</evidence>
<dbReference type="PANTHER" id="PTHR10947">
    <property type="entry name" value="PHENYLALANYL-TRNA SYNTHETASE BETA CHAIN AND LEUCINE-RICH REPEAT-CONTAINING PROTEIN 47"/>
    <property type="match status" value="1"/>
</dbReference>
<dbReference type="InterPro" id="IPR033714">
    <property type="entry name" value="tRNA_bind_bactPheRS"/>
</dbReference>
<dbReference type="EMBL" id="UGYZ01000002">
    <property type="protein sequence ID" value="SUJ12017.1"/>
    <property type="molecule type" value="Genomic_DNA"/>
</dbReference>
<keyword evidence="9 15" id="KW-0067">ATP-binding</keyword>
<feature type="binding site" evidence="15">
    <location>
        <position position="471"/>
    </location>
    <ligand>
        <name>Mg(2+)</name>
        <dbReference type="ChEBI" id="CHEBI:18420"/>
        <note>shared with alpha subunit</note>
    </ligand>
</feature>
<comment type="similarity">
    <text evidence="2 15">Belongs to the phenylalanyl-tRNA synthetase beta subunit family. Type 1 subfamily.</text>
</comment>
<dbReference type="InterPro" id="IPR005146">
    <property type="entry name" value="B3/B4_tRNA-bd"/>
</dbReference>
<dbReference type="InterPro" id="IPR005121">
    <property type="entry name" value="Fdx_antiC-bd"/>
</dbReference>
<feature type="domain" description="B5" evidence="19">
    <location>
        <begin position="408"/>
        <end position="483"/>
    </location>
</feature>
<keyword evidence="12 15" id="KW-0648">Protein biosynthesis</keyword>
<dbReference type="PROSITE" id="PS51447">
    <property type="entry name" value="FDX_ACB"/>
    <property type="match status" value="1"/>
</dbReference>
<keyword evidence="5 16" id="KW-0820">tRNA-binding</keyword>
<dbReference type="CDD" id="cd00769">
    <property type="entry name" value="PheRS_beta_core"/>
    <property type="match status" value="1"/>
</dbReference>
<evidence type="ECO:0000313" key="20">
    <source>
        <dbReference type="EMBL" id="SUJ12017.1"/>
    </source>
</evidence>
<evidence type="ECO:0000256" key="12">
    <source>
        <dbReference type="ARBA" id="ARBA00022917"/>
    </source>
</evidence>
<dbReference type="InterPro" id="IPR002547">
    <property type="entry name" value="tRNA-bd_dom"/>
</dbReference>
<dbReference type="EC" id="6.1.1.20" evidence="15"/>
<dbReference type="SMART" id="SM00874">
    <property type="entry name" value="B5"/>
    <property type="match status" value="1"/>
</dbReference>
<dbReference type="Pfam" id="PF03484">
    <property type="entry name" value="B5"/>
    <property type="match status" value="1"/>
</dbReference>
<dbReference type="InterPro" id="IPR036690">
    <property type="entry name" value="Fdx_antiC-bd_sf"/>
</dbReference>
<feature type="domain" description="FDX-ACB" evidence="18">
    <location>
        <begin position="709"/>
        <end position="802"/>
    </location>
</feature>
<dbReference type="Gene3D" id="3.50.40.10">
    <property type="entry name" value="Phenylalanyl-trna Synthetase, Chain B, domain 3"/>
    <property type="match status" value="1"/>
</dbReference>
<feature type="binding site" evidence="15">
    <location>
        <position position="461"/>
    </location>
    <ligand>
        <name>Mg(2+)</name>
        <dbReference type="ChEBI" id="CHEBI:18420"/>
        <note>shared with alpha subunit</note>
    </ligand>
</feature>
<comment type="cofactor">
    <cofactor evidence="15">
        <name>Mg(2+)</name>
        <dbReference type="ChEBI" id="CHEBI:18420"/>
    </cofactor>
    <text evidence="15">Binds 2 magnesium ions per tetramer.</text>
</comment>
<dbReference type="GO" id="GO:0000287">
    <property type="term" value="F:magnesium ion binding"/>
    <property type="evidence" value="ECO:0007669"/>
    <property type="project" value="UniProtKB-UniRule"/>
</dbReference>
<evidence type="ECO:0000256" key="3">
    <source>
        <dbReference type="ARBA" id="ARBA00011209"/>
    </source>
</evidence>
<dbReference type="Pfam" id="PF03147">
    <property type="entry name" value="FDX-ACB"/>
    <property type="match status" value="1"/>
</dbReference>
<dbReference type="NCBIfam" id="NF045760">
    <property type="entry name" value="YtpR"/>
    <property type="match status" value="1"/>
</dbReference>
<evidence type="ECO:0000256" key="7">
    <source>
        <dbReference type="ARBA" id="ARBA00022723"/>
    </source>
</evidence>
<comment type="subcellular location">
    <subcellularLocation>
        <location evidence="1 15">Cytoplasm</location>
    </subcellularLocation>
</comment>
<evidence type="ECO:0000256" key="11">
    <source>
        <dbReference type="ARBA" id="ARBA00022884"/>
    </source>
</evidence>
<dbReference type="FunFam" id="3.30.70.380:FF:000001">
    <property type="entry name" value="Phenylalanine--tRNA ligase beta subunit"/>
    <property type="match status" value="1"/>
</dbReference>
<dbReference type="InterPro" id="IPR045060">
    <property type="entry name" value="Phe-tRNA-ligase_IIc_bsu"/>
</dbReference>
<reference evidence="20 21" key="1">
    <citation type="submission" date="2018-06" db="EMBL/GenBank/DDBJ databases">
        <authorList>
            <consortium name="Pathogen Informatics"/>
            <person name="Doyle S."/>
        </authorList>
    </citation>
    <scope>NUCLEOTIDE SEQUENCE [LARGE SCALE GENOMIC DNA]</scope>
    <source>
        <strain evidence="21">ATCC 11859 / DSM 33 / NCIB 8841 / NCTC 4822</strain>
    </source>
</reference>
<evidence type="ECO:0000256" key="9">
    <source>
        <dbReference type="ARBA" id="ARBA00022840"/>
    </source>
</evidence>
<dbReference type="SUPFAM" id="SSF56037">
    <property type="entry name" value="PheT/TilS domain"/>
    <property type="match status" value="1"/>
</dbReference>
<dbReference type="GO" id="GO:0140096">
    <property type="term" value="F:catalytic activity, acting on a protein"/>
    <property type="evidence" value="ECO:0007669"/>
    <property type="project" value="UniProtKB-ARBA"/>
</dbReference>
<dbReference type="Proteomes" id="UP000254519">
    <property type="component" value="Unassembled WGS sequence"/>
</dbReference>
<dbReference type="GO" id="GO:0006432">
    <property type="term" value="P:phenylalanyl-tRNA aminoacylation"/>
    <property type="evidence" value="ECO:0007669"/>
    <property type="project" value="UniProtKB-UniRule"/>
</dbReference>
<evidence type="ECO:0000256" key="1">
    <source>
        <dbReference type="ARBA" id="ARBA00004496"/>
    </source>
</evidence>
<dbReference type="AlphaFoldDB" id="A0A380C3C8"/>
<organism evidence="20 21">
    <name type="scientific">Sporosarcina pasteurii</name>
    <name type="common">Bacillus pasteurii</name>
    <dbReference type="NCBI Taxonomy" id="1474"/>
    <lineage>
        <taxon>Bacteria</taxon>
        <taxon>Bacillati</taxon>
        <taxon>Bacillota</taxon>
        <taxon>Bacilli</taxon>
        <taxon>Bacillales</taxon>
        <taxon>Caryophanaceae</taxon>
        <taxon>Sporosarcina</taxon>
    </lineage>
</organism>
<keyword evidence="8 15" id="KW-0547">Nucleotide-binding</keyword>
<comment type="catalytic activity">
    <reaction evidence="14 15">
        <text>tRNA(Phe) + L-phenylalanine + ATP = L-phenylalanyl-tRNA(Phe) + AMP + diphosphate + H(+)</text>
        <dbReference type="Rhea" id="RHEA:19413"/>
        <dbReference type="Rhea" id="RHEA-COMP:9668"/>
        <dbReference type="Rhea" id="RHEA-COMP:9699"/>
        <dbReference type="ChEBI" id="CHEBI:15378"/>
        <dbReference type="ChEBI" id="CHEBI:30616"/>
        <dbReference type="ChEBI" id="CHEBI:33019"/>
        <dbReference type="ChEBI" id="CHEBI:58095"/>
        <dbReference type="ChEBI" id="CHEBI:78442"/>
        <dbReference type="ChEBI" id="CHEBI:78531"/>
        <dbReference type="ChEBI" id="CHEBI:456215"/>
        <dbReference type="EC" id="6.1.1.20"/>
    </reaction>
</comment>
<dbReference type="InterPro" id="IPR045864">
    <property type="entry name" value="aa-tRNA-synth_II/BPL/LPL"/>
</dbReference>
<name>A0A380C3C8_SPOPA</name>
<evidence type="ECO:0000259" key="19">
    <source>
        <dbReference type="PROSITE" id="PS51483"/>
    </source>
</evidence>
<evidence type="ECO:0000256" key="5">
    <source>
        <dbReference type="ARBA" id="ARBA00022555"/>
    </source>
</evidence>
<dbReference type="GO" id="GO:0005524">
    <property type="term" value="F:ATP binding"/>
    <property type="evidence" value="ECO:0007669"/>
    <property type="project" value="UniProtKB-UniRule"/>
</dbReference>
<feature type="domain" description="TRNA-binding" evidence="17">
    <location>
        <begin position="40"/>
        <end position="154"/>
    </location>
</feature>
<keyword evidence="7 15" id="KW-0479">Metal-binding</keyword>
<dbReference type="SMART" id="SM00873">
    <property type="entry name" value="B3_4"/>
    <property type="match status" value="1"/>
</dbReference>
<evidence type="ECO:0000256" key="14">
    <source>
        <dbReference type="ARBA" id="ARBA00049255"/>
    </source>
</evidence>
<dbReference type="GO" id="GO:0009328">
    <property type="term" value="C:phenylalanine-tRNA ligase complex"/>
    <property type="evidence" value="ECO:0007669"/>
    <property type="project" value="TreeGrafter"/>
</dbReference>
<accession>A0A380C3C8</accession>
<dbReference type="CDD" id="cd02796">
    <property type="entry name" value="tRNA_bind_bactPheRS"/>
    <property type="match status" value="1"/>
</dbReference>
<dbReference type="OrthoDB" id="9805455at2"/>
<dbReference type="Gene3D" id="3.30.930.10">
    <property type="entry name" value="Bira Bifunctional Protein, Domain 2"/>
    <property type="match status" value="1"/>
</dbReference>
<dbReference type="SMART" id="SM00896">
    <property type="entry name" value="FDX-ACB"/>
    <property type="match status" value="1"/>
</dbReference>
<dbReference type="Pfam" id="PF03483">
    <property type="entry name" value="B3_4"/>
    <property type="match status" value="1"/>
</dbReference>
<keyword evidence="21" id="KW-1185">Reference proteome</keyword>
<dbReference type="InterPro" id="IPR041616">
    <property type="entry name" value="PheRS_beta_core"/>
</dbReference>
<dbReference type="Gene3D" id="2.40.50.140">
    <property type="entry name" value="Nucleic acid-binding proteins"/>
    <property type="match status" value="1"/>
</dbReference>
<dbReference type="InterPro" id="IPR012340">
    <property type="entry name" value="NA-bd_OB-fold"/>
</dbReference>
<keyword evidence="10 15" id="KW-0460">Magnesium</keyword>
<proteinExistence type="inferred from homology"/>
<feature type="binding site" evidence="15">
    <location>
        <position position="467"/>
    </location>
    <ligand>
        <name>Mg(2+)</name>
        <dbReference type="ChEBI" id="CHEBI:18420"/>
        <note>shared with alpha subunit</note>
    </ligand>
</feature>
<dbReference type="SUPFAM" id="SSF46955">
    <property type="entry name" value="Putative DNA-binding domain"/>
    <property type="match status" value="1"/>
</dbReference>
<dbReference type="NCBIfam" id="TIGR00472">
    <property type="entry name" value="pheT_bact"/>
    <property type="match status" value="1"/>
</dbReference>
<dbReference type="GO" id="GO:0000049">
    <property type="term" value="F:tRNA binding"/>
    <property type="evidence" value="ECO:0007669"/>
    <property type="project" value="UniProtKB-UniRule"/>
</dbReference>
<dbReference type="RefSeq" id="WP_115362155.1">
    <property type="nucleotide sequence ID" value="NZ_CP038012.1"/>
</dbReference>
<dbReference type="InterPro" id="IPR005147">
    <property type="entry name" value="tRNA_synthase_B5-dom"/>
</dbReference>
<evidence type="ECO:0000313" key="21">
    <source>
        <dbReference type="Proteomes" id="UP000254519"/>
    </source>
</evidence>
<dbReference type="SUPFAM" id="SSF55681">
    <property type="entry name" value="Class II aaRS and biotin synthetases"/>
    <property type="match status" value="1"/>
</dbReference>
<evidence type="ECO:0000256" key="15">
    <source>
        <dbReference type="HAMAP-Rule" id="MF_00283"/>
    </source>
</evidence>
<dbReference type="PROSITE" id="PS50886">
    <property type="entry name" value="TRBD"/>
    <property type="match status" value="1"/>
</dbReference>
<keyword evidence="4 15" id="KW-0963">Cytoplasm</keyword>
<keyword evidence="6 15" id="KW-0436">Ligase</keyword>
<dbReference type="PANTHER" id="PTHR10947:SF0">
    <property type="entry name" value="PHENYLALANINE--TRNA LIGASE BETA SUBUNIT"/>
    <property type="match status" value="1"/>
</dbReference>
<dbReference type="InterPro" id="IPR004532">
    <property type="entry name" value="Phe-tRNA-ligase_IIc_bsu_bact"/>
</dbReference>
<dbReference type="FunFam" id="2.40.50.140:FF:000045">
    <property type="entry name" value="Phenylalanine--tRNA ligase beta subunit"/>
    <property type="match status" value="1"/>
</dbReference>
<evidence type="ECO:0000256" key="10">
    <source>
        <dbReference type="ARBA" id="ARBA00022842"/>
    </source>
</evidence>